<dbReference type="EMBL" id="JAJFAZ020000004">
    <property type="protein sequence ID" value="KAI5334988.1"/>
    <property type="molecule type" value="Genomic_DNA"/>
</dbReference>
<organism evidence="1 2">
    <name type="scientific">Prunus dulcis</name>
    <name type="common">Almond</name>
    <name type="synonym">Amygdalus dulcis</name>
    <dbReference type="NCBI Taxonomy" id="3755"/>
    <lineage>
        <taxon>Eukaryota</taxon>
        <taxon>Viridiplantae</taxon>
        <taxon>Streptophyta</taxon>
        <taxon>Embryophyta</taxon>
        <taxon>Tracheophyta</taxon>
        <taxon>Spermatophyta</taxon>
        <taxon>Magnoliopsida</taxon>
        <taxon>eudicotyledons</taxon>
        <taxon>Gunneridae</taxon>
        <taxon>Pentapetalae</taxon>
        <taxon>rosids</taxon>
        <taxon>fabids</taxon>
        <taxon>Rosales</taxon>
        <taxon>Rosaceae</taxon>
        <taxon>Amygdaloideae</taxon>
        <taxon>Amygdaleae</taxon>
        <taxon>Prunus</taxon>
    </lineage>
</organism>
<comment type="caution">
    <text evidence="1">The sequence shown here is derived from an EMBL/GenBank/DDBJ whole genome shotgun (WGS) entry which is preliminary data.</text>
</comment>
<evidence type="ECO:0000313" key="2">
    <source>
        <dbReference type="Proteomes" id="UP001054821"/>
    </source>
</evidence>
<keyword evidence="2" id="KW-1185">Reference proteome</keyword>
<name>A0AAD4Z7P3_PRUDU</name>
<sequence length="70" mass="8195">MSLWEVNTGADFVDHFKLGRRFLVYPKSKGSGERRCRFFQWFDAEMCEHSKSLILGLLRKIDGVEKENAN</sequence>
<gene>
    <name evidence="1" type="ORF">L3X38_025121</name>
</gene>
<dbReference type="Proteomes" id="UP001054821">
    <property type="component" value="Chromosome 4"/>
</dbReference>
<reference evidence="1 2" key="1">
    <citation type="journal article" date="2022" name="G3 (Bethesda)">
        <title>Whole-genome sequence and methylome profiling of the almond [Prunus dulcis (Mill.) D.A. Webb] cultivar 'Nonpareil'.</title>
        <authorList>
            <person name="D'Amico-Willman K.M."/>
            <person name="Ouma W.Z."/>
            <person name="Meulia T."/>
            <person name="Sideli G.M."/>
            <person name="Gradziel T.M."/>
            <person name="Fresnedo-Ramirez J."/>
        </authorList>
    </citation>
    <scope>NUCLEOTIDE SEQUENCE [LARGE SCALE GENOMIC DNA]</scope>
    <source>
        <strain evidence="1">Clone GOH B32 T37-40</strain>
    </source>
</reference>
<evidence type="ECO:0000313" key="1">
    <source>
        <dbReference type="EMBL" id="KAI5334988.1"/>
    </source>
</evidence>
<proteinExistence type="predicted"/>
<protein>
    <submittedName>
        <fullName evidence="1">Uncharacterized protein</fullName>
    </submittedName>
</protein>
<accession>A0AAD4Z7P3</accession>
<dbReference type="AlphaFoldDB" id="A0AAD4Z7P3"/>